<gene>
    <name evidence="4" type="primary">LOC120020450</name>
</gene>
<organism evidence="3 4">
    <name type="scientific">Salvelinus namaycush</name>
    <name type="common">Lake trout</name>
    <name type="synonym">Salmo namaycush</name>
    <dbReference type="NCBI Taxonomy" id="8040"/>
    <lineage>
        <taxon>Eukaryota</taxon>
        <taxon>Metazoa</taxon>
        <taxon>Chordata</taxon>
        <taxon>Craniata</taxon>
        <taxon>Vertebrata</taxon>
        <taxon>Euteleostomi</taxon>
        <taxon>Actinopterygii</taxon>
        <taxon>Neopterygii</taxon>
        <taxon>Teleostei</taxon>
        <taxon>Protacanthopterygii</taxon>
        <taxon>Salmoniformes</taxon>
        <taxon>Salmonidae</taxon>
        <taxon>Salmoninae</taxon>
        <taxon>Salvelinus</taxon>
    </lineage>
</organism>
<evidence type="ECO:0000313" key="4">
    <source>
        <dbReference type="RefSeq" id="XP_038820053.1"/>
    </source>
</evidence>
<dbReference type="RefSeq" id="XP_038820053.1">
    <property type="nucleotide sequence ID" value="XM_038964125.1"/>
</dbReference>
<name>A0A8U0TLJ6_SALNM</name>
<dbReference type="SMART" id="SM00120">
    <property type="entry name" value="HX"/>
    <property type="match status" value="1"/>
</dbReference>
<dbReference type="InterPro" id="IPR018487">
    <property type="entry name" value="Hemopexin-like_repeat"/>
</dbReference>
<dbReference type="AlphaFoldDB" id="A0A8U0TLJ6"/>
<dbReference type="Gene3D" id="2.110.10.10">
    <property type="entry name" value="Hemopexin-like domain"/>
    <property type="match status" value="1"/>
</dbReference>
<reference evidence="4" key="1">
    <citation type="submission" date="2025-08" db="UniProtKB">
        <authorList>
            <consortium name="RefSeq"/>
        </authorList>
    </citation>
    <scope>IDENTIFICATION</scope>
    <source>
        <tissue evidence="4">White muscle</tissue>
    </source>
</reference>
<sequence length="215" mass="23990">MEPFSSSRACVEHCNITEELGIPSPIDSAFTRTNCQGKSYIMKGDGDWRMDNGKMEPGYPKSVASSFDGLTGTITAALSVPATWRRPESVYFFKKGGTMQKYSYPARSSSVCGKKSKSSTKKHHVRQAEVHLGGEINIKRSLKGFPSSVTSAVSVPSAKKADRYKYFLFAGPKSRSMYCTSDILVISWKWGYCSSKDIYVMYCIHTHLRNVSFLR</sequence>
<dbReference type="GO" id="GO:0005615">
    <property type="term" value="C:extracellular space"/>
    <property type="evidence" value="ECO:0007669"/>
    <property type="project" value="TreeGrafter"/>
</dbReference>
<evidence type="ECO:0000256" key="1">
    <source>
        <dbReference type="ARBA" id="ARBA00022729"/>
    </source>
</evidence>
<dbReference type="KEGG" id="snh:120020450"/>
<dbReference type="InterPro" id="IPR051298">
    <property type="entry name" value="Heme_transport/Cell_adhesion"/>
</dbReference>
<evidence type="ECO:0000313" key="3">
    <source>
        <dbReference type="Proteomes" id="UP000808372"/>
    </source>
</evidence>
<dbReference type="GeneID" id="120020450"/>
<evidence type="ECO:0000256" key="2">
    <source>
        <dbReference type="PROSITE-ProRule" id="PRU01011"/>
    </source>
</evidence>
<accession>A0A8U0TLJ6</accession>
<dbReference type="PROSITE" id="PS51642">
    <property type="entry name" value="HEMOPEXIN_2"/>
    <property type="match status" value="1"/>
</dbReference>
<proteinExistence type="predicted"/>
<protein>
    <submittedName>
        <fullName evidence="4">Proteoglycan 4-like</fullName>
    </submittedName>
</protein>
<dbReference type="InterPro" id="IPR036375">
    <property type="entry name" value="Hemopexin-like_dom_sf"/>
</dbReference>
<dbReference type="SUPFAM" id="SSF50923">
    <property type="entry name" value="Hemopexin-like domain"/>
    <property type="match status" value="1"/>
</dbReference>
<keyword evidence="1" id="KW-0732">Signal</keyword>
<keyword evidence="3" id="KW-1185">Reference proteome</keyword>
<feature type="repeat" description="Hemopexin" evidence="2">
    <location>
        <begin position="23"/>
        <end position="70"/>
    </location>
</feature>
<dbReference type="PANTHER" id="PTHR22917">
    <property type="entry name" value="HEMOPEXIN DOMAIN-CONTAINING PROTEIN"/>
    <property type="match status" value="1"/>
</dbReference>
<dbReference type="Proteomes" id="UP000808372">
    <property type="component" value="Chromosome 25"/>
</dbReference>
<dbReference type="PANTHER" id="PTHR22917:SF8">
    <property type="entry name" value="PROTEOGLYCAN 4 ISOFORM X1"/>
    <property type="match status" value="1"/>
</dbReference>
<dbReference type="Pfam" id="PF00045">
    <property type="entry name" value="Hemopexin"/>
    <property type="match status" value="1"/>
</dbReference>